<dbReference type="Gene3D" id="1.10.3210.10">
    <property type="entry name" value="Hypothetical protein af1432"/>
    <property type="match status" value="1"/>
</dbReference>
<dbReference type="Pfam" id="PF13487">
    <property type="entry name" value="HD_5"/>
    <property type="match status" value="1"/>
</dbReference>
<organism evidence="3 4">
    <name type="scientific">Paenibacillus shirakamiensis</name>
    <dbReference type="NCBI Taxonomy" id="1265935"/>
    <lineage>
        <taxon>Bacteria</taxon>
        <taxon>Bacillati</taxon>
        <taxon>Bacillota</taxon>
        <taxon>Bacilli</taxon>
        <taxon>Bacillales</taxon>
        <taxon>Paenibacillaceae</taxon>
        <taxon>Paenibacillus</taxon>
    </lineage>
</organism>
<feature type="domain" description="HD-GYP" evidence="2">
    <location>
        <begin position="108"/>
        <end position="303"/>
    </location>
</feature>
<dbReference type="Proteomes" id="UP001519288">
    <property type="component" value="Unassembled WGS sequence"/>
</dbReference>
<dbReference type="CDD" id="cd00077">
    <property type="entry name" value="HDc"/>
    <property type="match status" value="1"/>
</dbReference>
<dbReference type="InterPro" id="IPR037522">
    <property type="entry name" value="HD_GYP_dom"/>
</dbReference>
<dbReference type="PROSITE" id="PS51831">
    <property type="entry name" value="HD"/>
    <property type="match status" value="1"/>
</dbReference>
<evidence type="ECO:0000313" key="4">
    <source>
        <dbReference type="Proteomes" id="UP001519288"/>
    </source>
</evidence>
<dbReference type="SUPFAM" id="SSF109604">
    <property type="entry name" value="HD-domain/PDEase-like"/>
    <property type="match status" value="1"/>
</dbReference>
<comment type="caution">
    <text evidence="3">The sequence shown here is derived from an EMBL/GenBank/DDBJ whole genome shotgun (WGS) entry which is preliminary data.</text>
</comment>
<dbReference type="PANTHER" id="PTHR43155:SF2">
    <property type="entry name" value="CYCLIC DI-GMP PHOSPHODIESTERASE PA4108"/>
    <property type="match status" value="1"/>
</dbReference>
<dbReference type="PROSITE" id="PS51832">
    <property type="entry name" value="HD_GYP"/>
    <property type="match status" value="1"/>
</dbReference>
<dbReference type="InterPro" id="IPR006674">
    <property type="entry name" value="HD_domain"/>
</dbReference>
<feature type="domain" description="HD" evidence="1">
    <location>
        <begin position="130"/>
        <end position="252"/>
    </location>
</feature>
<reference evidence="3 4" key="1">
    <citation type="submission" date="2021-03" db="EMBL/GenBank/DDBJ databases">
        <title>Genomic Encyclopedia of Type Strains, Phase IV (KMG-IV): sequencing the most valuable type-strain genomes for metagenomic binning, comparative biology and taxonomic classification.</title>
        <authorList>
            <person name="Goeker M."/>
        </authorList>
    </citation>
    <scope>NUCLEOTIDE SEQUENCE [LARGE SCALE GENOMIC DNA]</scope>
    <source>
        <strain evidence="3 4">DSM 26806</strain>
    </source>
</reference>
<dbReference type="InterPro" id="IPR003607">
    <property type="entry name" value="HD/PDEase_dom"/>
</dbReference>
<accession>A0ABS4JLK1</accession>
<sequence>MRKHVMEVNPGDLLESDIFNDNGVFVLRKGTPLTSESIVKLVQHNIDYVDIEHVEDITEEPHQTSSLQKLEPQFNEAIHAFESIFLEALTTGKFDERDVDDLLQPIMHELTDQKDVVSLLLMLDRKDNYTYNHSMQVGMLSYYIALWLGYSQPNAYKAGKAGFLHDIGKSKIPDEILNKPGKLTPEEYEIIKLHTLHGYEIIRNSVQDELTAQVALQHHEREDGTGYPNGLRDEQIHPFAKITAIADVYSAMTSNRVYQNKKELISVLHELYRLSFGKFNPEATQAFIRHMIPNFIGKKVRLSSGELGSIVMTNPADFFRPLVKTETRFADLSRESHIDIQEIFI</sequence>
<gene>
    <name evidence="3" type="ORF">J2Z69_003669</name>
</gene>
<dbReference type="NCBIfam" id="TIGR00277">
    <property type="entry name" value="HDIG"/>
    <property type="match status" value="1"/>
</dbReference>
<name>A0ABS4JLK1_9BACL</name>
<dbReference type="InterPro" id="IPR006675">
    <property type="entry name" value="HDIG_dom"/>
</dbReference>
<evidence type="ECO:0000259" key="2">
    <source>
        <dbReference type="PROSITE" id="PS51832"/>
    </source>
</evidence>
<dbReference type="EMBL" id="JAGGLD010000009">
    <property type="protein sequence ID" value="MBP2002583.1"/>
    <property type="molecule type" value="Genomic_DNA"/>
</dbReference>
<evidence type="ECO:0000313" key="3">
    <source>
        <dbReference type="EMBL" id="MBP2002583.1"/>
    </source>
</evidence>
<dbReference type="PANTHER" id="PTHR43155">
    <property type="entry name" value="CYCLIC DI-GMP PHOSPHODIESTERASE PA4108-RELATED"/>
    <property type="match status" value="1"/>
</dbReference>
<proteinExistence type="predicted"/>
<dbReference type="SMART" id="SM00471">
    <property type="entry name" value="HDc"/>
    <property type="match status" value="1"/>
</dbReference>
<keyword evidence="4" id="KW-1185">Reference proteome</keyword>
<evidence type="ECO:0000259" key="1">
    <source>
        <dbReference type="PROSITE" id="PS51831"/>
    </source>
</evidence>
<dbReference type="RefSeq" id="WP_209865893.1">
    <property type="nucleotide sequence ID" value="NZ_JAGGLD010000009.1"/>
</dbReference>
<protein>
    <submittedName>
        <fullName evidence="3">Nucleotidyltransferase with HDIG domain</fullName>
    </submittedName>
</protein>